<comment type="caution">
    <text evidence="6">The sequence shown here is derived from an EMBL/GenBank/DDBJ whole genome shotgun (WGS) entry which is preliminary data.</text>
</comment>
<evidence type="ECO:0000259" key="5">
    <source>
        <dbReference type="Pfam" id="PF00155"/>
    </source>
</evidence>
<dbReference type="EMBL" id="JAPTNG010000020">
    <property type="protein sequence ID" value="MCZ0833218.1"/>
    <property type="molecule type" value="Genomic_DNA"/>
</dbReference>
<dbReference type="RefSeq" id="WP_258418246.1">
    <property type="nucleotide sequence ID" value="NZ_JAPTNG010000020.1"/>
</dbReference>
<comment type="cofactor">
    <cofactor evidence="1">
        <name>pyridoxal 5'-phosphate</name>
        <dbReference type="ChEBI" id="CHEBI:597326"/>
    </cofactor>
</comment>
<dbReference type="Proteomes" id="UP001067708">
    <property type="component" value="Unassembled WGS sequence"/>
</dbReference>
<accession>A0ABT4I2D9</accession>
<dbReference type="Pfam" id="PF00155">
    <property type="entry name" value="Aminotran_1_2"/>
    <property type="match status" value="1"/>
</dbReference>
<evidence type="ECO:0000256" key="4">
    <source>
        <dbReference type="ARBA" id="ARBA00022898"/>
    </source>
</evidence>
<evidence type="ECO:0000313" key="7">
    <source>
        <dbReference type="Proteomes" id="UP001067708"/>
    </source>
</evidence>
<organism evidence="6 7">
    <name type="scientific">Brevibacillus halotolerans</name>
    <dbReference type="NCBI Taxonomy" id="1507437"/>
    <lineage>
        <taxon>Bacteria</taxon>
        <taxon>Bacillati</taxon>
        <taxon>Bacillota</taxon>
        <taxon>Bacilli</taxon>
        <taxon>Bacillales</taxon>
        <taxon>Paenibacillaceae</taxon>
        <taxon>Brevibacillus</taxon>
    </lineage>
</organism>
<evidence type="ECO:0000256" key="3">
    <source>
        <dbReference type="ARBA" id="ARBA00022679"/>
    </source>
</evidence>
<keyword evidence="7" id="KW-1185">Reference proteome</keyword>
<protein>
    <submittedName>
        <fullName evidence="6">Aminotransferase class I/II-fold pyridoxal phosphate-dependent enzyme</fullName>
    </submittedName>
</protein>
<dbReference type="PANTHER" id="PTHR42790:SF6">
    <property type="entry name" value="GNTR-FAMILY TRANSCRIPTIONAL REGULATOR"/>
    <property type="match status" value="1"/>
</dbReference>
<gene>
    <name evidence="6" type="ORF">O0535_21095</name>
</gene>
<keyword evidence="3" id="KW-0808">Transferase</keyword>
<evidence type="ECO:0000256" key="2">
    <source>
        <dbReference type="ARBA" id="ARBA00022576"/>
    </source>
</evidence>
<dbReference type="GO" id="GO:0008483">
    <property type="term" value="F:transaminase activity"/>
    <property type="evidence" value="ECO:0007669"/>
    <property type="project" value="UniProtKB-KW"/>
</dbReference>
<dbReference type="InterPro" id="IPR050859">
    <property type="entry name" value="Class-I_PLP-dep_aminotransf"/>
</dbReference>
<evidence type="ECO:0000256" key="1">
    <source>
        <dbReference type="ARBA" id="ARBA00001933"/>
    </source>
</evidence>
<proteinExistence type="predicted"/>
<keyword evidence="4" id="KW-0663">Pyridoxal phosphate</keyword>
<reference evidence="6" key="1">
    <citation type="submission" date="2022-09" db="EMBL/GenBank/DDBJ databases">
        <title>Genome analysis and characterization of larvicidal activity of Brevibacillus strains.</title>
        <authorList>
            <person name="Patrusheva E.V."/>
            <person name="Izotova A.O."/>
            <person name="Toshchakov S.V."/>
            <person name="Sineoky S.P."/>
        </authorList>
    </citation>
    <scope>NUCLEOTIDE SEQUENCE</scope>
    <source>
        <strain evidence="6">VKPM_B-13244</strain>
    </source>
</reference>
<dbReference type="SUPFAM" id="SSF53383">
    <property type="entry name" value="PLP-dependent transferases"/>
    <property type="match status" value="1"/>
</dbReference>
<keyword evidence="2 6" id="KW-0032">Aminotransferase</keyword>
<dbReference type="PANTHER" id="PTHR42790">
    <property type="entry name" value="AMINOTRANSFERASE"/>
    <property type="match status" value="1"/>
</dbReference>
<dbReference type="InterPro" id="IPR004839">
    <property type="entry name" value="Aminotransferase_I/II_large"/>
</dbReference>
<evidence type="ECO:0000313" key="6">
    <source>
        <dbReference type="EMBL" id="MCZ0833218.1"/>
    </source>
</evidence>
<dbReference type="InterPro" id="IPR015421">
    <property type="entry name" value="PyrdxlP-dep_Trfase_major"/>
</dbReference>
<feature type="domain" description="Aminotransferase class I/classII large" evidence="5">
    <location>
        <begin position="24"/>
        <end position="140"/>
    </location>
</feature>
<dbReference type="InterPro" id="IPR015424">
    <property type="entry name" value="PyrdxlP-dep_Trfase"/>
</dbReference>
<sequence length="148" mass="16790">MTDSTSFVDFSSAAPDPSVFPYLDFQHCINKAVDTYQDDLFRYGTSQGLPTLLRLLQNQLQSYQVFTDIQHLCITSGVQQALAILGLMSFPNQKQIVLVEQPTYHLLIQLLELHQIPTLTITRTALGIDFQELERLFQQEPISNSQEG</sequence>
<dbReference type="Gene3D" id="3.40.640.10">
    <property type="entry name" value="Type I PLP-dependent aspartate aminotransferase-like (Major domain)"/>
    <property type="match status" value="1"/>
</dbReference>
<name>A0ABT4I2D9_9BACL</name>